<evidence type="ECO:0000256" key="1">
    <source>
        <dbReference type="ARBA" id="ARBA00011738"/>
    </source>
</evidence>
<organism evidence="5 6">
    <name type="scientific">Herbaspirillum huttiense subsp. lycopersici</name>
    <dbReference type="NCBI Taxonomy" id="3074428"/>
    <lineage>
        <taxon>Bacteria</taxon>
        <taxon>Pseudomonadati</taxon>
        <taxon>Pseudomonadota</taxon>
        <taxon>Betaproteobacteria</taxon>
        <taxon>Burkholderiales</taxon>
        <taxon>Oxalobacteraceae</taxon>
        <taxon>Herbaspirillum</taxon>
    </lineage>
</organism>
<dbReference type="CDD" id="cd20298">
    <property type="entry name" value="cupin_UAH"/>
    <property type="match status" value="1"/>
</dbReference>
<comment type="catalytic activity">
    <reaction evidence="4">
        <text>(S)-ureidoglycolate = urea + glyoxylate</text>
        <dbReference type="Rhea" id="RHEA:11304"/>
        <dbReference type="ChEBI" id="CHEBI:16199"/>
        <dbReference type="ChEBI" id="CHEBI:36655"/>
        <dbReference type="ChEBI" id="CHEBI:57296"/>
        <dbReference type="EC" id="4.3.2.3"/>
    </reaction>
</comment>
<dbReference type="InterPro" id="IPR011051">
    <property type="entry name" value="RmlC_Cupin_sf"/>
</dbReference>
<dbReference type="GO" id="GO:0050385">
    <property type="term" value="F:ureidoglycolate lyase activity"/>
    <property type="evidence" value="ECO:0007669"/>
    <property type="project" value="UniProtKB-EC"/>
</dbReference>
<dbReference type="PANTHER" id="PTHR21221">
    <property type="entry name" value="UREIDOGLYCOLATE HYDROLASE"/>
    <property type="match status" value="1"/>
</dbReference>
<evidence type="ECO:0000313" key="6">
    <source>
        <dbReference type="Proteomes" id="UP001246576"/>
    </source>
</evidence>
<dbReference type="Pfam" id="PF04115">
    <property type="entry name" value="Ureidogly_lyase"/>
    <property type="match status" value="1"/>
</dbReference>
<dbReference type="Gene3D" id="2.60.120.480">
    <property type="entry name" value="Ureidoglycolate hydrolase"/>
    <property type="match status" value="1"/>
</dbReference>
<dbReference type="InterPro" id="IPR024060">
    <property type="entry name" value="Ureidoglycolate_lyase_dom_sf"/>
</dbReference>
<sequence length="173" mass="18345">MPAPDTAARVILAQALTQEAFAAYGVLIAPGPSEREINFGTTRRYDDVAALDVDDESGRACVAIFRTQGQGDPATYPLCAFERHRLGSQSFIPLGASRCLAVLAGDGERPDESAIAAFVIEPGQGVTLRRGVWHHPLITLGAADVLVIERAATQVDCEVVMMSTQAQVKLPAA</sequence>
<dbReference type="InterPro" id="IPR047233">
    <property type="entry name" value="UAH_cupin"/>
</dbReference>
<dbReference type="EC" id="4.3.2.3" evidence="5"/>
<comment type="subunit">
    <text evidence="1">Homodimer.</text>
</comment>
<dbReference type="EMBL" id="JAVLSJ010000006">
    <property type="protein sequence ID" value="MDR9849365.1"/>
    <property type="molecule type" value="Genomic_DNA"/>
</dbReference>
<evidence type="ECO:0000313" key="5">
    <source>
        <dbReference type="EMBL" id="MDR9849365.1"/>
    </source>
</evidence>
<accession>A0ABU2END1</accession>
<comment type="caution">
    <text evidence="5">The sequence shown here is derived from an EMBL/GenBank/DDBJ whole genome shotgun (WGS) entry which is preliminary data.</text>
</comment>
<dbReference type="RefSeq" id="WP_310840148.1">
    <property type="nucleotide sequence ID" value="NZ_JAVLSJ010000006.1"/>
</dbReference>
<dbReference type="InterPro" id="IPR007247">
    <property type="entry name" value="Ureidogly_lyase"/>
</dbReference>
<evidence type="ECO:0000256" key="2">
    <source>
        <dbReference type="ARBA" id="ARBA00022631"/>
    </source>
</evidence>
<dbReference type="PIRSF" id="PIRSF017306">
    <property type="entry name" value="Ureidogly_hydro"/>
    <property type="match status" value="1"/>
</dbReference>
<reference evidence="5" key="1">
    <citation type="submission" date="2023-09" db="EMBL/GenBank/DDBJ databases">
        <title>Description of first Herbaspirillum huttiense subsp. nephrolepsisexaltata and Herbaspirillum huttiense subsp. lycopersicon.</title>
        <authorList>
            <person name="Poudel M."/>
            <person name="Sharma A."/>
            <person name="Goss E."/>
            <person name="Tapia J.H."/>
            <person name="Harmon C.M."/>
            <person name="Jones J.B."/>
        </authorList>
    </citation>
    <scope>NUCLEOTIDE SEQUENCE</scope>
    <source>
        <strain evidence="5">SE1</strain>
    </source>
</reference>
<dbReference type="SUPFAM" id="SSF51182">
    <property type="entry name" value="RmlC-like cupins"/>
    <property type="match status" value="1"/>
</dbReference>
<protein>
    <submittedName>
        <fullName evidence="5">Ureidoglycolate lyase</fullName>
        <ecNumber evidence="5">4.3.2.3</ecNumber>
    </submittedName>
</protein>
<evidence type="ECO:0000256" key="3">
    <source>
        <dbReference type="ARBA" id="ARBA00023239"/>
    </source>
</evidence>
<gene>
    <name evidence="5" type="ORF">RI048_14120</name>
</gene>
<dbReference type="PANTHER" id="PTHR21221:SF1">
    <property type="entry name" value="UREIDOGLYCOLATE LYASE"/>
    <property type="match status" value="1"/>
</dbReference>
<keyword evidence="3 5" id="KW-0456">Lyase</keyword>
<name>A0ABU2END1_9BURK</name>
<proteinExistence type="predicted"/>
<keyword evidence="2" id="KW-0659">Purine metabolism</keyword>
<keyword evidence="6" id="KW-1185">Reference proteome</keyword>
<evidence type="ECO:0000256" key="4">
    <source>
        <dbReference type="ARBA" id="ARBA00047684"/>
    </source>
</evidence>
<dbReference type="Proteomes" id="UP001246576">
    <property type="component" value="Unassembled WGS sequence"/>
</dbReference>